<dbReference type="GO" id="GO:0055085">
    <property type="term" value="P:transmembrane transport"/>
    <property type="evidence" value="ECO:0007669"/>
    <property type="project" value="InterPro"/>
</dbReference>
<keyword evidence="1" id="KW-0732">Signal</keyword>
<accession>A0A3B0YC78</accession>
<dbReference type="PANTHER" id="PTHR33376:SF5">
    <property type="entry name" value="EXTRACYTOPLASMIC SOLUTE RECEPTOR PROTEIN"/>
    <property type="match status" value="1"/>
</dbReference>
<dbReference type="EMBL" id="UOFH01000335">
    <property type="protein sequence ID" value="VAW65976.1"/>
    <property type="molecule type" value="Genomic_DNA"/>
</dbReference>
<organism evidence="2">
    <name type="scientific">hydrothermal vent metagenome</name>
    <dbReference type="NCBI Taxonomy" id="652676"/>
    <lineage>
        <taxon>unclassified sequences</taxon>
        <taxon>metagenomes</taxon>
        <taxon>ecological metagenomes</taxon>
    </lineage>
</organism>
<protein>
    <recommendedName>
        <fullName evidence="3">TRAP-type C4-dicarboxylate transport system, periplasmic component</fullName>
    </recommendedName>
</protein>
<dbReference type="NCBIfam" id="NF037995">
    <property type="entry name" value="TRAP_S1"/>
    <property type="match status" value="1"/>
</dbReference>
<dbReference type="Pfam" id="PF03480">
    <property type="entry name" value="DctP"/>
    <property type="match status" value="1"/>
</dbReference>
<dbReference type="InterPro" id="IPR038404">
    <property type="entry name" value="TRAP_DctP_sf"/>
</dbReference>
<name>A0A3B0YC78_9ZZZZ</name>
<reference evidence="2" key="1">
    <citation type="submission" date="2018-06" db="EMBL/GenBank/DDBJ databases">
        <authorList>
            <person name="Zhirakovskaya E."/>
        </authorList>
    </citation>
    <scope>NUCLEOTIDE SEQUENCE</scope>
</reference>
<evidence type="ECO:0008006" key="3">
    <source>
        <dbReference type="Google" id="ProtNLM"/>
    </source>
</evidence>
<evidence type="ECO:0000313" key="2">
    <source>
        <dbReference type="EMBL" id="VAW65976.1"/>
    </source>
</evidence>
<dbReference type="AlphaFoldDB" id="A0A3B0YC78"/>
<gene>
    <name evidence="2" type="ORF">MNBD_GAMMA08-1678</name>
</gene>
<dbReference type="InterPro" id="IPR018389">
    <property type="entry name" value="DctP_fam"/>
</dbReference>
<proteinExistence type="predicted"/>
<evidence type="ECO:0000256" key="1">
    <source>
        <dbReference type="ARBA" id="ARBA00022729"/>
    </source>
</evidence>
<dbReference type="Gene3D" id="3.40.190.170">
    <property type="entry name" value="Bacterial extracellular solute-binding protein, family 7"/>
    <property type="match status" value="1"/>
</dbReference>
<dbReference type="PANTHER" id="PTHR33376">
    <property type="match status" value="1"/>
</dbReference>
<sequence length="338" mass="38017">MKKITLIAVIFASIFLTPLQAKTFKIATDVPDGTFWMKQMRAAAKEIKKKTDGRVKFKFYPGGVMGSENIAMKKIRINQLQGAIVSNGVLAKIYPDSQVYALPKLFNNVQEVDYIKGQFDEKIKSGIENSDMVSFGISETGFAYILSTKPINDKGDLSSYKVWAPSGNKQIEITLNAIGVTPIPLNIGDVLTGLQTNLIDTVIIPPAVAITLQWHTQIEYYSNVPLMYIYGTFIISKKQFHKVSEKDQKTVKEIMDKVLVAIDTKNRNDNVLAFKALKQQGIKDSSPADEMLHHWVKQGEDARERIKIKNIMSQEIIDNVTKKLDKFRKQQGMLGAQR</sequence>